<keyword evidence="7" id="KW-0175">Coiled coil</keyword>
<comment type="subcellular location">
    <subcellularLocation>
        <location evidence="2">Cytoplasm</location>
        <location evidence="2">Cytoskeleton</location>
        <location evidence="2">Spindle</location>
    </subcellularLocation>
    <subcellularLocation>
        <location evidence="1">Nucleus</location>
    </subcellularLocation>
</comment>
<comment type="caution">
    <text evidence="11">The sequence shown here is derived from an EMBL/GenBank/DDBJ whole genome shotgun (WGS) entry which is preliminary data.</text>
</comment>
<evidence type="ECO:0000256" key="7">
    <source>
        <dbReference type="SAM" id="Coils"/>
    </source>
</evidence>
<dbReference type="Pfam" id="PF12214">
    <property type="entry name" value="TPX2_importin"/>
    <property type="match status" value="1"/>
</dbReference>
<protein>
    <recommendedName>
        <fullName evidence="13">Targeting protein for Xklp2</fullName>
    </recommendedName>
</protein>
<keyword evidence="5" id="KW-0206">Cytoskeleton</keyword>
<dbReference type="AlphaFoldDB" id="A0AAV6UN25"/>
<dbReference type="GO" id="GO:0005819">
    <property type="term" value="C:spindle"/>
    <property type="evidence" value="ECO:0007669"/>
    <property type="project" value="UniProtKB-SubCell"/>
</dbReference>
<evidence type="ECO:0008006" key="13">
    <source>
        <dbReference type="Google" id="ProtNLM"/>
    </source>
</evidence>
<name>A0AAV6UN25_9ARAC</name>
<feature type="compositionally biased region" description="Polar residues" evidence="8">
    <location>
        <begin position="626"/>
        <end position="640"/>
    </location>
</feature>
<feature type="compositionally biased region" description="Basic and acidic residues" evidence="8">
    <location>
        <begin position="641"/>
        <end position="656"/>
    </location>
</feature>
<evidence type="ECO:0000259" key="10">
    <source>
        <dbReference type="Pfam" id="PF12214"/>
    </source>
</evidence>
<proteinExistence type="inferred from homology"/>
<dbReference type="InterPro" id="IPR027329">
    <property type="entry name" value="TPX2_C"/>
</dbReference>
<gene>
    <name evidence="11" type="ORF">JTE90_017567</name>
</gene>
<evidence type="ECO:0000313" key="12">
    <source>
        <dbReference type="Proteomes" id="UP000827092"/>
    </source>
</evidence>
<feature type="region of interest" description="Disordered" evidence="8">
    <location>
        <begin position="615"/>
        <end position="656"/>
    </location>
</feature>
<feature type="coiled-coil region" evidence="7">
    <location>
        <begin position="403"/>
        <end position="435"/>
    </location>
</feature>
<organism evidence="11 12">
    <name type="scientific">Oedothorax gibbosus</name>
    <dbReference type="NCBI Taxonomy" id="931172"/>
    <lineage>
        <taxon>Eukaryota</taxon>
        <taxon>Metazoa</taxon>
        <taxon>Ecdysozoa</taxon>
        <taxon>Arthropoda</taxon>
        <taxon>Chelicerata</taxon>
        <taxon>Arachnida</taxon>
        <taxon>Araneae</taxon>
        <taxon>Araneomorphae</taxon>
        <taxon>Entelegynae</taxon>
        <taxon>Araneoidea</taxon>
        <taxon>Linyphiidae</taxon>
        <taxon>Erigoninae</taxon>
        <taxon>Oedothorax</taxon>
    </lineage>
</organism>
<dbReference type="GO" id="GO:0060236">
    <property type="term" value="P:regulation of mitotic spindle organization"/>
    <property type="evidence" value="ECO:0007669"/>
    <property type="project" value="InterPro"/>
</dbReference>
<reference evidence="11 12" key="1">
    <citation type="journal article" date="2022" name="Nat. Ecol. Evol.">
        <title>A masculinizing supergene underlies an exaggerated male reproductive morph in a spider.</title>
        <authorList>
            <person name="Hendrickx F."/>
            <person name="De Corte Z."/>
            <person name="Sonet G."/>
            <person name="Van Belleghem S.M."/>
            <person name="Kostlbacher S."/>
            <person name="Vangestel C."/>
        </authorList>
    </citation>
    <scope>NUCLEOTIDE SEQUENCE [LARGE SCALE GENOMIC DNA]</scope>
    <source>
        <strain evidence="11">W744_W776</strain>
    </source>
</reference>
<comment type="similarity">
    <text evidence="3">Belongs to the TPX2 family.</text>
</comment>
<feature type="domain" description="TPX2 C-terminal" evidence="9">
    <location>
        <begin position="559"/>
        <end position="633"/>
    </location>
</feature>
<keyword evidence="6" id="KW-0539">Nucleus</keyword>
<accession>A0AAV6UN25</accession>
<dbReference type="GO" id="GO:0005874">
    <property type="term" value="C:microtubule"/>
    <property type="evidence" value="ECO:0007669"/>
    <property type="project" value="InterPro"/>
</dbReference>
<dbReference type="PANTHER" id="PTHR14326">
    <property type="entry name" value="TARGETING PROTEIN FOR XKLP2"/>
    <property type="match status" value="1"/>
</dbReference>
<keyword evidence="4" id="KW-0963">Cytoplasm</keyword>
<evidence type="ECO:0000313" key="11">
    <source>
        <dbReference type="EMBL" id="KAG8185564.1"/>
    </source>
</evidence>
<dbReference type="Proteomes" id="UP000827092">
    <property type="component" value="Unassembled WGS sequence"/>
</dbReference>
<evidence type="ECO:0000256" key="1">
    <source>
        <dbReference type="ARBA" id="ARBA00004123"/>
    </source>
</evidence>
<dbReference type="InterPro" id="IPR027330">
    <property type="entry name" value="TPX2_central_dom"/>
</dbReference>
<dbReference type="GO" id="GO:0005634">
    <property type="term" value="C:nucleus"/>
    <property type="evidence" value="ECO:0007669"/>
    <property type="project" value="UniProtKB-SubCell"/>
</dbReference>
<sequence>MNVSELDCPQYVCFNSEEFLRNASRYSVDSLVNREEPRIENLSAISGLLSPTDESCEEKVSMESTRYDYTETPSSNTDQENIGDLTNATDCFPIMQARITSGAAISGLLSPTDESCEEKVSMESTRYDYTETPSSNTDQENIGDLTNATDCFPIMQARITSGAAKRNTMRVTVPKPFQFQTDKRLKSKTTDEINIYEKKDFVSELRHNSVLKPHKQPHLTRPQPFNLTEAKKRKYEDPYLSMAEKIAAFQKKTPERYHSSSNKEYQPQAHWNPPKLVAKTPNLQACKRRRVAHVISKEEQENKEIEEMKAYEFHARPVDPKIYRQPLALRSQPTNKTKPKDFRLKTTQRAVMHLRSRTKSNKEKFVFKARPVPKAILSGPTGLKEKPVIHLTEAKSPDFVTDKRLEERKIHEQEKKAQEELLQQKEAQKKRTSSAPSVPCVPYVKRRTEIQPFSFDKADRERFAEKEKKIQEEIERESKPFVFHAQPILEPPPLPVIPKQPPTEVKPFNFLLDNRVLKSNYLSFDTNNTTFKARPATVLRKEPFIPEKPPKQEIEIKEFNLYTDKRASDRQHLKEIQEQEEQAMQQALMEQKARDEERERQELIQLRREIVHKANPIRHYKPVELQPSSIPLTQPESPNFETDKRIQKRHDQSSST</sequence>
<dbReference type="PANTHER" id="PTHR14326:SF44">
    <property type="entry name" value="TARGETING PROTEIN FOR XKLP2"/>
    <property type="match status" value="1"/>
</dbReference>
<dbReference type="Pfam" id="PF06886">
    <property type="entry name" value="TPX2"/>
    <property type="match status" value="1"/>
</dbReference>
<feature type="domain" description="TPX2 central" evidence="10">
    <location>
        <begin position="278"/>
        <end position="399"/>
    </location>
</feature>
<keyword evidence="12" id="KW-1185">Reference proteome</keyword>
<evidence type="ECO:0000256" key="2">
    <source>
        <dbReference type="ARBA" id="ARBA00004186"/>
    </source>
</evidence>
<dbReference type="InterPro" id="IPR009675">
    <property type="entry name" value="TPX2_fam"/>
</dbReference>
<feature type="coiled-coil region" evidence="7">
    <location>
        <begin position="570"/>
        <end position="609"/>
    </location>
</feature>
<evidence type="ECO:0000256" key="3">
    <source>
        <dbReference type="ARBA" id="ARBA00005885"/>
    </source>
</evidence>
<evidence type="ECO:0000256" key="4">
    <source>
        <dbReference type="ARBA" id="ARBA00022490"/>
    </source>
</evidence>
<evidence type="ECO:0000259" key="9">
    <source>
        <dbReference type="Pfam" id="PF06886"/>
    </source>
</evidence>
<evidence type="ECO:0000256" key="5">
    <source>
        <dbReference type="ARBA" id="ARBA00023212"/>
    </source>
</evidence>
<evidence type="ECO:0000256" key="6">
    <source>
        <dbReference type="ARBA" id="ARBA00023242"/>
    </source>
</evidence>
<dbReference type="EMBL" id="JAFNEN010000332">
    <property type="protein sequence ID" value="KAG8185564.1"/>
    <property type="molecule type" value="Genomic_DNA"/>
</dbReference>
<evidence type="ECO:0000256" key="8">
    <source>
        <dbReference type="SAM" id="MobiDB-lite"/>
    </source>
</evidence>